<accession>A0A0G1PI13</accession>
<reference evidence="1 2" key="1">
    <citation type="journal article" date="2015" name="Nature">
        <title>rRNA introns, odd ribosomes, and small enigmatic genomes across a large radiation of phyla.</title>
        <authorList>
            <person name="Brown C.T."/>
            <person name="Hug L.A."/>
            <person name="Thomas B.C."/>
            <person name="Sharon I."/>
            <person name="Castelle C.J."/>
            <person name="Singh A."/>
            <person name="Wilkins M.J."/>
            <person name="Williams K.H."/>
            <person name="Banfield J.F."/>
        </authorList>
    </citation>
    <scope>NUCLEOTIDE SEQUENCE [LARGE SCALE GENOMIC DNA]</scope>
</reference>
<keyword evidence="1" id="KW-0436">Ligase</keyword>
<evidence type="ECO:0000313" key="2">
    <source>
        <dbReference type="Proteomes" id="UP000034067"/>
    </source>
</evidence>
<protein>
    <submittedName>
        <fullName evidence="1">Phenylalanyl-tRNA synthetase subunit beta</fullName>
    </submittedName>
</protein>
<evidence type="ECO:0000313" key="1">
    <source>
        <dbReference type="EMBL" id="KKU32327.1"/>
    </source>
</evidence>
<dbReference type="Gene3D" id="3.30.56.10">
    <property type="match status" value="1"/>
</dbReference>
<dbReference type="FunFam" id="3.30.56.10:FF:000001">
    <property type="entry name" value="Phenylalanine--tRNA ligase beta subunit"/>
    <property type="match status" value="1"/>
</dbReference>
<dbReference type="SUPFAM" id="SSF46955">
    <property type="entry name" value="Putative DNA-binding domain"/>
    <property type="match status" value="1"/>
</dbReference>
<dbReference type="GO" id="GO:0004812">
    <property type="term" value="F:aminoacyl-tRNA ligase activity"/>
    <property type="evidence" value="ECO:0007669"/>
    <property type="project" value="UniProtKB-KW"/>
</dbReference>
<dbReference type="Proteomes" id="UP000034067">
    <property type="component" value="Unassembled WGS sequence"/>
</dbReference>
<feature type="non-terminal residue" evidence="1">
    <location>
        <position position="69"/>
    </location>
</feature>
<name>A0A0G1PI13_9BACT</name>
<dbReference type="AlphaFoldDB" id="A0A0G1PI13"/>
<dbReference type="InterPro" id="IPR009061">
    <property type="entry name" value="DNA-bd_dom_put_sf"/>
</dbReference>
<comment type="caution">
    <text evidence="1">The sequence shown here is derived from an EMBL/GenBank/DDBJ whole genome shotgun (WGS) entry which is preliminary data.</text>
</comment>
<gene>
    <name evidence="1" type="ORF">UX48_C0058G0010</name>
</gene>
<proteinExistence type="predicted"/>
<dbReference type="EMBL" id="LCMJ01000058">
    <property type="protein sequence ID" value="KKU32327.1"/>
    <property type="molecule type" value="Genomic_DNA"/>
</dbReference>
<sequence>MKVSFNWLKDYIDIKIPLPKLVDLLTTRSFEVATVEKVGSDYVMDIEVLPNRAHDCLSHIGVAREISAL</sequence>
<organism evidence="1 2">
    <name type="scientific">Candidatus Azambacteria bacterium GW2011_GWB1_46_27</name>
    <dbReference type="NCBI Taxonomy" id="1618617"/>
    <lineage>
        <taxon>Bacteria</taxon>
        <taxon>Candidatus Azamiibacteriota</taxon>
    </lineage>
</organism>
<keyword evidence="1" id="KW-0030">Aminoacyl-tRNA synthetase</keyword>